<evidence type="ECO:0000313" key="2">
    <source>
        <dbReference type="EMBL" id="QDS73316.1"/>
    </source>
</evidence>
<dbReference type="AlphaFoldDB" id="A0A517LCK4"/>
<name>A0A517LCK4_9PEZI</name>
<feature type="signal peptide" evidence="1">
    <location>
        <begin position="1"/>
        <end position="24"/>
    </location>
</feature>
<protein>
    <recommendedName>
        <fullName evidence="4">Secreted protein</fullName>
    </recommendedName>
</protein>
<gene>
    <name evidence="2" type="ORF">FKW77_006289</name>
</gene>
<keyword evidence="1" id="KW-0732">Signal</keyword>
<dbReference type="EMBL" id="CP042193">
    <property type="protein sequence ID" value="QDS73316.1"/>
    <property type="molecule type" value="Genomic_DNA"/>
</dbReference>
<evidence type="ECO:0000256" key="1">
    <source>
        <dbReference type="SAM" id="SignalP"/>
    </source>
</evidence>
<evidence type="ECO:0000313" key="3">
    <source>
        <dbReference type="Proteomes" id="UP000316270"/>
    </source>
</evidence>
<evidence type="ECO:0008006" key="4">
    <source>
        <dbReference type="Google" id="ProtNLM"/>
    </source>
</evidence>
<reference evidence="2 3" key="1">
    <citation type="submission" date="2019-07" db="EMBL/GenBank/DDBJ databases">
        <title>Finished genome of Venturia effusa.</title>
        <authorList>
            <person name="Young C.A."/>
            <person name="Cox M.P."/>
            <person name="Ganley A.R.D."/>
            <person name="David W.J."/>
        </authorList>
    </citation>
    <scope>NUCLEOTIDE SEQUENCE [LARGE SCALE GENOMIC DNA]</scope>
    <source>
        <strain evidence="3">albino</strain>
    </source>
</reference>
<accession>A0A517LCK4</accession>
<organism evidence="2 3">
    <name type="scientific">Venturia effusa</name>
    <dbReference type="NCBI Taxonomy" id="50376"/>
    <lineage>
        <taxon>Eukaryota</taxon>
        <taxon>Fungi</taxon>
        <taxon>Dikarya</taxon>
        <taxon>Ascomycota</taxon>
        <taxon>Pezizomycotina</taxon>
        <taxon>Dothideomycetes</taxon>
        <taxon>Pleosporomycetidae</taxon>
        <taxon>Venturiales</taxon>
        <taxon>Venturiaceae</taxon>
        <taxon>Venturia</taxon>
    </lineage>
</organism>
<proteinExistence type="predicted"/>
<dbReference type="Proteomes" id="UP000316270">
    <property type="component" value="Chromosome 9"/>
</dbReference>
<sequence length="168" mass="18773">MHFPVNPTALLILLLPMLATTVNGKCPSDTDGWNINGVEHCLQRGPLCVEMYAEFNFKGPSFTRCSVANECVTIPHDSGAFGKVSSFREQGKTGFPNKNLKTDQLKCGMFYEDNCKPGSDHGSVDSWNPNFQEQKCWKGAGVDNRLKSYRCWKPLNWHVPKAWDCSGP</sequence>
<feature type="chain" id="PRO_5021885372" description="Secreted protein" evidence="1">
    <location>
        <begin position="25"/>
        <end position="168"/>
    </location>
</feature>
<keyword evidence="3" id="KW-1185">Reference proteome</keyword>